<accession>A0A9P7A2K4</accession>
<dbReference type="SUPFAM" id="SSF52343">
    <property type="entry name" value="Ferredoxin reductase-like, C-terminal NADP-linked domain"/>
    <property type="match status" value="1"/>
</dbReference>
<gene>
    <name evidence="1" type="ORF">EV702DRAFT_652084</name>
</gene>
<protein>
    <recommendedName>
        <fullName evidence="3">FAD-binding FR-type domain-containing protein</fullName>
    </recommendedName>
</protein>
<evidence type="ECO:0000313" key="1">
    <source>
        <dbReference type="EMBL" id="KAG1781253.1"/>
    </source>
</evidence>
<dbReference type="PANTHER" id="PTHR42815">
    <property type="entry name" value="FAD-BINDING, PUTATIVE (AFU_ORTHOLOGUE AFUA_6G07600)-RELATED"/>
    <property type="match status" value="1"/>
</dbReference>
<reference evidence="1" key="1">
    <citation type="journal article" date="2020" name="New Phytol.">
        <title>Comparative genomics reveals dynamic genome evolution in host specialist ectomycorrhizal fungi.</title>
        <authorList>
            <person name="Lofgren L.A."/>
            <person name="Nguyen N.H."/>
            <person name="Vilgalys R."/>
            <person name="Ruytinx J."/>
            <person name="Liao H.L."/>
            <person name="Branco S."/>
            <person name="Kuo A."/>
            <person name="LaButti K."/>
            <person name="Lipzen A."/>
            <person name="Andreopoulos W."/>
            <person name="Pangilinan J."/>
            <person name="Riley R."/>
            <person name="Hundley H."/>
            <person name="Na H."/>
            <person name="Barry K."/>
            <person name="Grigoriev I.V."/>
            <person name="Stajich J.E."/>
            <person name="Kennedy P.G."/>
        </authorList>
    </citation>
    <scope>NUCLEOTIDE SEQUENCE</scope>
    <source>
        <strain evidence="1">DOB743</strain>
    </source>
</reference>
<dbReference type="OrthoDB" id="436496at2759"/>
<dbReference type="Gene3D" id="2.30.110.10">
    <property type="entry name" value="Electron Transport, Fmn-binding Protein, Chain A"/>
    <property type="match status" value="1"/>
</dbReference>
<dbReference type="InterPro" id="IPR012349">
    <property type="entry name" value="Split_barrel_FMN-bd"/>
</dbReference>
<proteinExistence type="predicted"/>
<dbReference type="Gene3D" id="3.40.50.80">
    <property type="entry name" value="Nucleotide-binding domain of ferredoxin-NADP reductase (FNR) module"/>
    <property type="match status" value="1"/>
</dbReference>
<sequence length="652" mass="71587">MQLLQVSSDPLPAFRGWHPGEQAVQAIIHLPERVAITAIVDRLPEQHRIFHTTRLHFLPVTTLDQQGRPWASILCSNDGMPGFILSPTDASLMVKARLWPGDPIIQNCSLQLHDGKPLFAGIGLEVSTRRRNKFAGHISNVSFRDLDVDLTLAVTQALGLCPKYINIRSIGPFRGVSPRLIYERFKLGDGERLPDDVIAFIHAADTAFLSTSYVATQEDENIHPSRVGINHRGGRPGFVRVRPSDGKTLVLPNYAGNRMMNSLGDMHITPVAGIVFPSFSTGSILHLTGKAETLYGASARAVMPNMNIISTIYVTGFSFVENAVPLRETGPAERSPYSPPVCYLAEEKPPSVSFTDITLSLIKTRVLNDTLITLTFESSRPVDIHPSQNCVLELSEFLRKRSHALLDWEEDESTVNDDCVRTWTISTLPTPDAPCTLSITMRAIKGGLITPILYQLARSVDPQLTGEHIDVADLRVGARLRGVGGDLPVPEPLAACDGGRRLLWIAGGIGLTPFLSLTRHVANLAARGFGVWDVTLVLSTQEPDVMLSLIQEAFVNMSSGKVDGCQSPPELTFSIHVYSPRQFQLPESFPPFVSLIPHEGRLDDSGTLFGSVDAKFREPHICGPLPFVLNAMKSLQAAGVNPERVKRERFTY</sequence>
<dbReference type="AlphaFoldDB" id="A0A9P7A2K4"/>
<dbReference type="EMBL" id="JABBWD010000006">
    <property type="protein sequence ID" value="KAG1781253.1"/>
    <property type="molecule type" value="Genomic_DNA"/>
</dbReference>
<organism evidence="1 2">
    <name type="scientific">Suillus placidus</name>
    <dbReference type="NCBI Taxonomy" id="48579"/>
    <lineage>
        <taxon>Eukaryota</taxon>
        <taxon>Fungi</taxon>
        <taxon>Dikarya</taxon>
        <taxon>Basidiomycota</taxon>
        <taxon>Agaricomycotina</taxon>
        <taxon>Agaricomycetes</taxon>
        <taxon>Agaricomycetidae</taxon>
        <taxon>Boletales</taxon>
        <taxon>Suillineae</taxon>
        <taxon>Suillaceae</taxon>
        <taxon>Suillus</taxon>
    </lineage>
</organism>
<evidence type="ECO:0008006" key="3">
    <source>
        <dbReference type="Google" id="ProtNLM"/>
    </source>
</evidence>
<dbReference type="PANTHER" id="PTHR42815:SF2">
    <property type="entry name" value="FAD-BINDING, PUTATIVE (AFU_ORTHOLOGUE AFUA_6G07600)-RELATED"/>
    <property type="match status" value="1"/>
</dbReference>
<keyword evidence="2" id="KW-1185">Reference proteome</keyword>
<name>A0A9P7A2K4_9AGAM</name>
<comment type="caution">
    <text evidence="1">The sequence shown here is derived from an EMBL/GenBank/DDBJ whole genome shotgun (WGS) entry which is preliminary data.</text>
</comment>
<dbReference type="InterPro" id="IPR039261">
    <property type="entry name" value="FNR_nucleotide-bd"/>
</dbReference>
<dbReference type="Proteomes" id="UP000714275">
    <property type="component" value="Unassembled WGS sequence"/>
</dbReference>
<evidence type="ECO:0000313" key="2">
    <source>
        <dbReference type="Proteomes" id="UP000714275"/>
    </source>
</evidence>